<evidence type="ECO:0000256" key="4">
    <source>
        <dbReference type="ARBA" id="ARBA00022763"/>
    </source>
</evidence>
<dbReference type="InterPro" id="IPR016059">
    <property type="entry name" value="DNA_ligase_ATP-dep_CS"/>
</dbReference>
<dbReference type="GO" id="GO:0006310">
    <property type="term" value="P:DNA recombination"/>
    <property type="evidence" value="ECO:0007669"/>
    <property type="project" value="InterPro"/>
</dbReference>
<dbReference type="PANTHER" id="PTHR47810">
    <property type="entry name" value="DNA LIGASE"/>
    <property type="match status" value="1"/>
</dbReference>
<name>A0A0M0I242_9VIBR</name>
<dbReference type="InterPro" id="IPR029319">
    <property type="entry name" value="DNA_ligase_OB"/>
</dbReference>
<comment type="cofactor">
    <cofactor evidence="1">
        <name>a divalent metal cation</name>
        <dbReference type="ChEBI" id="CHEBI:60240"/>
    </cofactor>
</comment>
<dbReference type="PANTHER" id="PTHR47810:SF1">
    <property type="entry name" value="DNA LIGASE B"/>
    <property type="match status" value="1"/>
</dbReference>
<dbReference type="SUPFAM" id="SSF56091">
    <property type="entry name" value="DNA ligase/mRNA capping enzyme, catalytic domain"/>
    <property type="match status" value="1"/>
</dbReference>
<gene>
    <name evidence="8" type="ORF">AKJ31_07795</name>
</gene>
<dbReference type="CDD" id="cd07896">
    <property type="entry name" value="Adenylation_kDNA_ligase_like"/>
    <property type="match status" value="1"/>
</dbReference>
<dbReference type="NCBIfam" id="NF006592">
    <property type="entry name" value="PRK09125.1"/>
    <property type="match status" value="1"/>
</dbReference>
<evidence type="ECO:0000259" key="7">
    <source>
        <dbReference type="PROSITE" id="PS50160"/>
    </source>
</evidence>
<evidence type="ECO:0000256" key="6">
    <source>
        <dbReference type="ARBA" id="ARBA00034003"/>
    </source>
</evidence>
<keyword evidence="3" id="KW-0235">DNA replication</keyword>
<dbReference type="RefSeq" id="WP_053408537.1">
    <property type="nucleotide sequence ID" value="NZ_LHPI01000004.1"/>
</dbReference>
<dbReference type="Gene3D" id="3.30.470.30">
    <property type="entry name" value="DNA ligase/mRNA capping enzyme"/>
    <property type="match status" value="1"/>
</dbReference>
<reference evidence="9" key="1">
    <citation type="submission" date="2015-08" db="EMBL/GenBank/DDBJ databases">
        <title>Vibrio galatheae sp. nov., a novel member of the Vibrionaceae family isolated from the Solomon Islands.</title>
        <authorList>
            <person name="Giubergia S."/>
            <person name="Machado H."/>
            <person name="Mateiu R.V."/>
            <person name="Gram L."/>
        </authorList>
    </citation>
    <scope>NUCLEOTIDE SEQUENCE [LARGE SCALE GENOMIC DNA]</scope>
    <source>
        <strain evidence="9">DSM 19134</strain>
    </source>
</reference>
<accession>A0A0M0I242</accession>
<protein>
    <submittedName>
        <fullName evidence="8">DNA ligase</fullName>
    </submittedName>
</protein>
<evidence type="ECO:0000256" key="5">
    <source>
        <dbReference type="ARBA" id="ARBA00023204"/>
    </source>
</evidence>
<dbReference type="Proteomes" id="UP000037530">
    <property type="component" value="Unassembled WGS sequence"/>
</dbReference>
<dbReference type="EMBL" id="LHPI01000004">
    <property type="protein sequence ID" value="KOO08374.1"/>
    <property type="molecule type" value="Genomic_DNA"/>
</dbReference>
<dbReference type="PATRIC" id="fig|171383.3.peg.1601"/>
<dbReference type="InterPro" id="IPR050326">
    <property type="entry name" value="NAD_dep_DNA_ligaseB"/>
</dbReference>
<sequence length="281" mass="32022">MRLNQISIAISAICFPLLCYSQQPSTSIPVVLAQSYQDSVDVLEYWVSEKLDGIRAIWDGSKLLTRNGTQIQAPKWFTRSLPNYPLEGELWAGRGNFHLVQQTVLDQVPVDAAWRKIDYMLFDLPQSAGDYQKRYYNLIDLVRDLHEEHIKYVEHSPIHSDSELFAYLDRAVDGKGEGLMLRKISSRYQAGRSTDLLKLKKHQDAEARVIGYKVGKGKYQGLMGALLVKLESGVEFYIGSGFSDQLRQDPPELGSTITFRYNGLTQNGVPKFARFLRERPE</sequence>
<evidence type="ECO:0000256" key="2">
    <source>
        <dbReference type="ARBA" id="ARBA00022598"/>
    </source>
</evidence>
<comment type="caution">
    <text evidence="8">The sequence shown here is derived from an EMBL/GenBank/DDBJ whole genome shotgun (WGS) entry which is preliminary data.</text>
</comment>
<dbReference type="OrthoDB" id="9782700at2"/>
<keyword evidence="5" id="KW-0234">DNA repair</keyword>
<evidence type="ECO:0000313" key="8">
    <source>
        <dbReference type="EMBL" id="KOO08374.1"/>
    </source>
</evidence>
<dbReference type="GO" id="GO:0005524">
    <property type="term" value="F:ATP binding"/>
    <property type="evidence" value="ECO:0007669"/>
    <property type="project" value="InterPro"/>
</dbReference>
<dbReference type="InterPro" id="IPR012340">
    <property type="entry name" value="NA-bd_OB-fold"/>
</dbReference>
<dbReference type="GO" id="GO:0003910">
    <property type="term" value="F:DNA ligase (ATP) activity"/>
    <property type="evidence" value="ECO:0007669"/>
    <property type="project" value="UniProtKB-EC"/>
</dbReference>
<dbReference type="Gene3D" id="2.40.50.140">
    <property type="entry name" value="Nucleic acid-binding proteins"/>
    <property type="match status" value="1"/>
</dbReference>
<evidence type="ECO:0000256" key="1">
    <source>
        <dbReference type="ARBA" id="ARBA00001968"/>
    </source>
</evidence>
<dbReference type="STRING" id="171383.AKJ31_07795"/>
<organism evidence="8 9">
    <name type="scientific">Vibrio hepatarius</name>
    <dbReference type="NCBI Taxonomy" id="171383"/>
    <lineage>
        <taxon>Bacteria</taxon>
        <taxon>Pseudomonadati</taxon>
        <taxon>Pseudomonadota</taxon>
        <taxon>Gammaproteobacteria</taxon>
        <taxon>Vibrionales</taxon>
        <taxon>Vibrionaceae</taxon>
        <taxon>Vibrio</taxon>
        <taxon>Vibrio oreintalis group</taxon>
    </lineage>
</organism>
<dbReference type="AlphaFoldDB" id="A0A0M0I242"/>
<keyword evidence="4" id="KW-0227">DNA damage</keyword>
<dbReference type="PROSITE" id="PS00333">
    <property type="entry name" value="DNA_LIGASE_A2"/>
    <property type="match status" value="1"/>
</dbReference>
<dbReference type="GO" id="GO:0006260">
    <property type="term" value="P:DNA replication"/>
    <property type="evidence" value="ECO:0007669"/>
    <property type="project" value="UniProtKB-KW"/>
</dbReference>
<dbReference type="InterPro" id="IPR012310">
    <property type="entry name" value="DNA_ligase_ATP-dep_cent"/>
</dbReference>
<feature type="domain" description="ATP-dependent DNA ligase family profile" evidence="7">
    <location>
        <begin position="133"/>
        <end position="232"/>
    </location>
</feature>
<evidence type="ECO:0000256" key="3">
    <source>
        <dbReference type="ARBA" id="ARBA00022705"/>
    </source>
</evidence>
<comment type="catalytic activity">
    <reaction evidence="6">
        <text>ATP + (deoxyribonucleotide)n-3'-hydroxyl + 5'-phospho-(deoxyribonucleotide)m = (deoxyribonucleotide)n+m + AMP + diphosphate.</text>
        <dbReference type="EC" id="6.5.1.1"/>
    </reaction>
</comment>
<keyword evidence="2 8" id="KW-0436">Ligase</keyword>
<dbReference type="Pfam" id="PF01068">
    <property type="entry name" value="DNA_ligase_A_M"/>
    <property type="match status" value="1"/>
</dbReference>
<dbReference type="CDD" id="cd08041">
    <property type="entry name" value="OBF_kDNA_ligase_like"/>
    <property type="match status" value="1"/>
</dbReference>
<proteinExistence type="predicted"/>
<evidence type="ECO:0000313" key="9">
    <source>
        <dbReference type="Proteomes" id="UP000037530"/>
    </source>
</evidence>
<dbReference type="SUPFAM" id="SSF50249">
    <property type="entry name" value="Nucleic acid-binding proteins"/>
    <property type="match status" value="1"/>
</dbReference>
<keyword evidence="9" id="KW-1185">Reference proteome</keyword>
<dbReference type="Pfam" id="PF14743">
    <property type="entry name" value="DNA_ligase_OB_2"/>
    <property type="match status" value="1"/>
</dbReference>
<dbReference type="PROSITE" id="PS50160">
    <property type="entry name" value="DNA_LIGASE_A3"/>
    <property type="match status" value="1"/>
</dbReference>
<dbReference type="Gene3D" id="3.30.1490.70">
    <property type="match status" value="1"/>
</dbReference>
<dbReference type="GO" id="GO:0006281">
    <property type="term" value="P:DNA repair"/>
    <property type="evidence" value="ECO:0007669"/>
    <property type="project" value="UniProtKB-KW"/>
</dbReference>